<accession>A0ACB5TRW5</accession>
<evidence type="ECO:0000313" key="1">
    <source>
        <dbReference type="EMBL" id="GME93918.1"/>
    </source>
</evidence>
<dbReference type="EMBL" id="BSXV01001782">
    <property type="protein sequence ID" value="GME93918.1"/>
    <property type="molecule type" value="Genomic_DNA"/>
</dbReference>
<name>A0ACB5TRW5_CANBO</name>
<comment type="caution">
    <text evidence="1">The sequence shown here is derived from an EMBL/GenBank/DDBJ whole genome shotgun (WGS) entry which is preliminary data.</text>
</comment>
<keyword evidence="2" id="KW-1185">Reference proteome</keyword>
<evidence type="ECO:0000313" key="2">
    <source>
        <dbReference type="Proteomes" id="UP001165101"/>
    </source>
</evidence>
<proteinExistence type="predicted"/>
<dbReference type="Proteomes" id="UP001165101">
    <property type="component" value="Unassembled WGS sequence"/>
</dbReference>
<reference evidence="1" key="1">
    <citation type="submission" date="2023-04" db="EMBL/GenBank/DDBJ databases">
        <title>Candida boidinii NBRC 1967.</title>
        <authorList>
            <person name="Ichikawa N."/>
            <person name="Sato H."/>
            <person name="Tonouchi N."/>
        </authorList>
    </citation>
    <scope>NUCLEOTIDE SEQUENCE</scope>
    <source>
        <strain evidence="1">NBRC 1967</strain>
    </source>
</reference>
<sequence>MIHSVSGRHTAPLPVGRPKDTQKDTNPTPELNQRCRRWKITPGITGVQFAYTDWATFRQFKAVSGSFRHWRSKVNNACEAPDRAEAFPNQHFPHPDWVVQGGESWSTVVDGSKLIVHGRLAGDKFTVLIQISACLLPYPADARAPPAQ</sequence>
<gene>
    <name evidence="1" type="ORF">Cboi01_000331700</name>
</gene>
<protein>
    <submittedName>
        <fullName evidence="1">Unnamed protein product</fullName>
    </submittedName>
</protein>
<organism evidence="1 2">
    <name type="scientific">Candida boidinii</name>
    <name type="common">Yeast</name>
    <dbReference type="NCBI Taxonomy" id="5477"/>
    <lineage>
        <taxon>Eukaryota</taxon>
        <taxon>Fungi</taxon>
        <taxon>Dikarya</taxon>
        <taxon>Ascomycota</taxon>
        <taxon>Saccharomycotina</taxon>
        <taxon>Pichiomycetes</taxon>
        <taxon>Pichiales</taxon>
        <taxon>Pichiaceae</taxon>
        <taxon>Ogataea</taxon>
        <taxon>Ogataea/Candida clade</taxon>
    </lineage>
</organism>